<keyword evidence="2" id="KW-1185">Reference proteome</keyword>
<dbReference type="Proteomes" id="UP001465976">
    <property type="component" value="Unassembled WGS sequence"/>
</dbReference>
<proteinExistence type="predicted"/>
<evidence type="ECO:0000313" key="2">
    <source>
        <dbReference type="Proteomes" id="UP001465976"/>
    </source>
</evidence>
<comment type="caution">
    <text evidence="1">The sequence shown here is derived from an EMBL/GenBank/DDBJ whole genome shotgun (WGS) entry which is preliminary data.</text>
</comment>
<accession>A0ABR3F688</accession>
<reference evidence="1 2" key="1">
    <citation type="submission" date="2024-02" db="EMBL/GenBank/DDBJ databases">
        <title>A draft genome for the cacao thread blight pathogen Marasmius crinis-equi.</title>
        <authorList>
            <person name="Cohen S.P."/>
            <person name="Baruah I.K."/>
            <person name="Amoako-Attah I."/>
            <person name="Bukari Y."/>
            <person name="Meinhardt L.W."/>
            <person name="Bailey B.A."/>
        </authorList>
    </citation>
    <scope>NUCLEOTIDE SEQUENCE [LARGE SCALE GENOMIC DNA]</scope>
    <source>
        <strain evidence="1 2">GH-76</strain>
    </source>
</reference>
<organism evidence="1 2">
    <name type="scientific">Marasmius crinis-equi</name>
    <dbReference type="NCBI Taxonomy" id="585013"/>
    <lineage>
        <taxon>Eukaryota</taxon>
        <taxon>Fungi</taxon>
        <taxon>Dikarya</taxon>
        <taxon>Basidiomycota</taxon>
        <taxon>Agaricomycotina</taxon>
        <taxon>Agaricomycetes</taxon>
        <taxon>Agaricomycetidae</taxon>
        <taxon>Agaricales</taxon>
        <taxon>Marasmiineae</taxon>
        <taxon>Marasmiaceae</taxon>
        <taxon>Marasmius</taxon>
    </lineage>
</organism>
<dbReference type="EMBL" id="JBAHYK010000882">
    <property type="protein sequence ID" value="KAL0570739.1"/>
    <property type="molecule type" value="Genomic_DNA"/>
</dbReference>
<name>A0ABR3F688_9AGAR</name>
<sequence>MHVSNPPERGTIEVAKVIGALTDHEEVATRFYRSGLPIWLVRPIAKKDAFRVDQWVELDCTGLTRSLGESGIRVNLEDDTPHREVVFEGEIGSLDRYAAMAQYIRRLTTTNAFMTKPSVPAVSQASTPSSVGAIRTVKAKASSSHLAVLPKGKKKSRNVGENNRNKFLDIESPLMPASLENWARASAVVGEGFDPNTPSPENIDTGYALPDPAVIAGTTKEATHAAYFAAWLRLRPVLLYRLLSPKFRPMRTRSWHSVLGIDIHGHKENTRAAVRQEEQQTMLQECLTTGGMQCTVDLSNLDATPVEWCGQQLNPAVSPPPHVAQWILCELFEINFRYELVALDRFCYRGPLSAAEQEPEVLGVISHFNSWLIPDSVDLGKTGFASSQRNER</sequence>
<gene>
    <name evidence="1" type="ORF">V5O48_011220</name>
</gene>
<evidence type="ECO:0000313" key="1">
    <source>
        <dbReference type="EMBL" id="KAL0570739.1"/>
    </source>
</evidence>
<protein>
    <submittedName>
        <fullName evidence="1">Uncharacterized protein</fullName>
    </submittedName>
</protein>